<dbReference type="Gene3D" id="1.20.1060.20">
    <property type="match status" value="1"/>
</dbReference>
<dbReference type="FunFam" id="3.40.50.300:FF:000984">
    <property type="entry name" value="Chromosome partition protein Smc"/>
    <property type="match status" value="1"/>
</dbReference>
<dbReference type="SUPFAM" id="SSF52540">
    <property type="entry name" value="P-loop containing nucleoside triphosphate hydrolases"/>
    <property type="match status" value="1"/>
</dbReference>
<dbReference type="InterPro" id="IPR036277">
    <property type="entry name" value="SMC_hinge_sf"/>
</dbReference>
<comment type="subunit">
    <text evidence="7">Homodimer.</text>
</comment>
<organism evidence="9 10">
    <name type="scientific">Streptococcus pyogenes serotype M49 (strain NZ131)</name>
    <dbReference type="NCBI Taxonomy" id="471876"/>
    <lineage>
        <taxon>Bacteria</taxon>
        <taxon>Bacillati</taxon>
        <taxon>Bacillota</taxon>
        <taxon>Bacilli</taxon>
        <taxon>Lactobacillales</taxon>
        <taxon>Streptococcaceae</taxon>
        <taxon>Streptococcus</taxon>
    </lineage>
</organism>
<dbReference type="HOGENOM" id="CLU_001042_2_2_9"/>
<dbReference type="FunFam" id="3.40.50.300:FF:000901">
    <property type="entry name" value="Chromosome partition protein Smc"/>
    <property type="match status" value="1"/>
</dbReference>
<comment type="subcellular location">
    <subcellularLocation>
        <location evidence="1 7">Cytoplasm</location>
    </subcellularLocation>
</comment>
<comment type="domain">
    <text evidence="7">Contains large globular domains required for ATP hydrolysis at each terminus and a third globular domain forming a flexible hinge near the middle of the molecule. These domains are separated by coiled-coil structures.</text>
</comment>
<dbReference type="Proteomes" id="UP000001039">
    <property type="component" value="Chromosome"/>
</dbReference>
<keyword evidence="6 7" id="KW-0238">DNA-binding</keyword>
<evidence type="ECO:0000256" key="2">
    <source>
        <dbReference type="ARBA" id="ARBA00022490"/>
    </source>
</evidence>
<dbReference type="Pfam" id="PF06470">
    <property type="entry name" value="SMC_hinge"/>
    <property type="match status" value="1"/>
</dbReference>
<evidence type="ECO:0000256" key="1">
    <source>
        <dbReference type="ARBA" id="ARBA00004496"/>
    </source>
</evidence>
<dbReference type="KEGG" id="soz:Spy49_0448"/>
<keyword evidence="5 7" id="KW-0175">Coiled coil</keyword>
<dbReference type="GO" id="GO:0005694">
    <property type="term" value="C:chromosome"/>
    <property type="evidence" value="ECO:0007669"/>
    <property type="project" value="InterPro"/>
</dbReference>
<comment type="function">
    <text evidence="7">Required for chromosome condensation and partitioning.</text>
</comment>
<evidence type="ECO:0000256" key="6">
    <source>
        <dbReference type="ARBA" id="ARBA00023125"/>
    </source>
</evidence>
<keyword evidence="4 7" id="KW-0067">ATP-binding</keyword>
<keyword evidence="2 7" id="KW-0963">Cytoplasm</keyword>
<dbReference type="PANTHER" id="PTHR43977">
    <property type="entry name" value="STRUCTURAL MAINTENANCE OF CHROMOSOMES PROTEIN 3"/>
    <property type="match status" value="1"/>
</dbReference>
<evidence type="ECO:0000313" key="10">
    <source>
        <dbReference type="Proteomes" id="UP000001039"/>
    </source>
</evidence>
<gene>
    <name evidence="7 9" type="primary">smc</name>
    <name evidence="9" type="ordered locus">Spy49_0448</name>
</gene>
<feature type="coiled-coil region" evidence="7">
    <location>
        <begin position="677"/>
        <end position="753"/>
    </location>
</feature>
<keyword evidence="3 7" id="KW-0547">Nucleotide-binding</keyword>
<dbReference type="GO" id="GO:0005737">
    <property type="term" value="C:cytoplasm"/>
    <property type="evidence" value="ECO:0007669"/>
    <property type="project" value="UniProtKB-SubCell"/>
</dbReference>
<dbReference type="Gene3D" id="3.30.70.1620">
    <property type="match status" value="1"/>
</dbReference>
<dbReference type="InterPro" id="IPR027417">
    <property type="entry name" value="P-loop_NTPase"/>
</dbReference>
<dbReference type="SUPFAM" id="SSF75553">
    <property type="entry name" value="Smc hinge domain"/>
    <property type="match status" value="1"/>
</dbReference>
<sequence>MFLKEIELEGFKSFADKTKIEFDKGVTAVVGPNGSGKSNITESLRWALGESSAKNLRGGKMPDVIFAGTQNRNPLNYAKVAVILDNSDHFIKTANKEIRVERHIYRNGDSDYLIDGRKVRLRDIHDLFMDTGLGRDSFSIISQGRVEEIFNSKPEERRAIFEEAAGVLKYKTRKKETQIKLNQTQDNLDRLEDIIYELDTQLAPLEKQAKVAKQFLELDANRKQLQLDILVKDIDIAQERQTKDTEALAALQQDLASYYAKRQSMEEDYQKFKQKKQVLSQESDQTQTTLLELTKLIADLEKQIELVKLESGQEAEKKAEAKKHLEQLQEQLDGFQAEEKQRTEQLLHIDQQLCDVKQQLNELSNALERFSSDPDQLMETLREEFVLLMQKEAALSNQLTALKAHLDKEKQARQHKAQEYQLLVTKLDQLNDESQKAQAHYKAQKEQVEMLLQNYQEGDKRVQELERDYQLNQERLFDLLDQKKGKEARKASLESIQKSHSQFYAGVRAVLQSQKKLGGIIGAVSEHLSFDSDYQTALEIALGANSQHIIVTDEAAAKRAIAYLKKNRQGRATFLPLTTIKARSLSEHYHRQLATCEGYLGTAESLVRYDDSLSAIIQNLLSSTAIFETIDQANIAARLLGYKVRIVTLDGTELRPGGSFSGGANRQSNTTFIKPELEQISEELTRLVEQLKMTEKEVAALQSDLIAKKEELTQLKLAGDQARLAEQRAQMAYQQLQEKQEDSKALLAALDQSQTTHSDESLLAEQARIEEALTAIAKKKNALTCDIDDIKENKDLIRQKTQNIHQALSQARLQERDLLNEKRFEQANQSRLRTQLKQCQQNILKLESILNNNVSQDSIQRLPQWQKQLQDATEHKSGAQKRLVQLRFEIEDYEARLEETAEKITKESEKNDTFIRRQTKLETHLEQVANRLRAYAKSLSEDFQMTLADAKEVTNSIDHLESAKEKLHHLQKTIRALGPINSDAINQYEEVHERLTFLTSQKTDLTKAKNLLLETINSMDSEVKARFKVTFEAIRKSFKETFTQMFGGGSADLVLTETDLLSAGIEISVQPPGKKIQSLNLMSGGEKALSALALLFAIIRVKTIPFVILDEVEAALDEANVKRFGDFLNRFDKDSQFIVVTHRKGTMAAADSIYGITMQESGVSKIVSVKLKEAQEMTN</sequence>
<dbReference type="GO" id="GO:0005524">
    <property type="term" value="F:ATP binding"/>
    <property type="evidence" value="ECO:0007669"/>
    <property type="project" value="UniProtKB-UniRule"/>
</dbReference>
<dbReference type="GO" id="GO:0003677">
    <property type="term" value="F:DNA binding"/>
    <property type="evidence" value="ECO:0007669"/>
    <property type="project" value="UniProtKB-UniRule"/>
</dbReference>
<dbReference type="GO" id="GO:0007062">
    <property type="term" value="P:sister chromatid cohesion"/>
    <property type="evidence" value="ECO:0007669"/>
    <property type="project" value="InterPro"/>
</dbReference>
<dbReference type="SMART" id="SM00968">
    <property type="entry name" value="SMC_hinge"/>
    <property type="match status" value="1"/>
</dbReference>
<comment type="similarity">
    <text evidence="7">Belongs to the SMC family.</text>
</comment>
<protein>
    <recommendedName>
        <fullName evidence="7">Chromosome partition protein Smc</fullName>
    </recommendedName>
</protein>
<evidence type="ECO:0000259" key="8">
    <source>
        <dbReference type="SMART" id="SM00968"/>
    </source>
</evidence>
<feature type="domain" description="SMC hinge" evidence="8">
    <location>
        <begin position="518"/>
        <end position="637"/>
    </location>
</feature>
<evidence type="ECO:0000313" key="9">
    <source>
        <dbReference type="EMBL" id="ACI60780.1"/>
    </source>
</evidence>
<dbReference type="InterPro" id="IPR011890">
    <property type="entry name" value="SMC_prok"/>
</dbReference>
<evidence type="ECO:0000256" key="7">
    <source>
        <dbReference type="HAMAP-Rule" id="MF_01894"/>
    </source>
</evidence>
<dbReference type="InterPro" id="IPR010935">
    <property type="entry name" value="SMC_hinge"/>
</dbReference>
<feature type="coiled-coil region" evidence="7">
    <location>
        <begin position="174"/>
        <end position="201"/>
    </location>
</feature>
<feature type="coiled-coil region" evidence="7">
    <location>
        <begin position="413"/>
        <end position="482"/>
    </location>
</feature>
<dbReference type="GO" id="GO:0016887">
    <property type="term" value="F:ATP hydrolysis activity"/>
    <property type="evidence" value="ECO:0007669"/>
    <property type="project" value="InterPro"/>
</dbReference>
<dbReference type="HAMAP" id="MF_01894">
    <property type="entry name" value="Smc_prok"/>
    <property type="match status" value="1"/>
</dbReference>
<evidence type="ECO:0000256" key="5">
    <source>
        <dbReference type="ARBA" id="ARBA00023054"/>
    </source>
</evidence>
<dbReference type="Gene3D" id="3.40.50.300">
    <property type="entry name" value="P-loop containing nucleotide triphosphate hydrolases"/>
    <property type="match status" value="2"/>
</dbReference>
<feature type="coiled-coil region" evidence="7">
    <location>
        <begin position="876"/>
        <end position="910"/>
    </location>
</feature>
<dbReference type="InterPro" id="IPR003395">
    <property type="entry name" value="RecF/RecN/SMC_N"/>
</dbReference>
<dbReference type="PIRSF" id="PIRSF005719">
    <property type="entry name" value="SMC"/>
    <property type="match status" value="1"/>
</dbReference>
<dbReference type="NCBIfam" id="TIGR02168">
    <property type="entry name" value="SMC_prok_B"/>
    <property type="match status" value="1"/>
</dbReference>
<dbReference type="Pfam" id="PF02463">
    <property type="entry name" value="SMC_N"/>
    <property type="match status" value="1"/>
</dbReference>
<dbReference type="GO" id="GO:0006260">
    <property type="term" value="P:DNA replication"/>
    <property type="evidence" value="ECO:0007669"/>
    <property type="project" value="UniProtKB-UniRule"/>
</dbReference>
<evidence type="ECO:0000256" key="3">
    <source>
        <dbReference type="ARBA" id="ARBA00022741"/>
    </source>
</evidence>
<accession>A0A0H3BZH4</accession>
<evidence type="ECO:0000256" key="4">
    <source>
        <dbReference type="ARBA" id="ARBA00022840"/>
    </source>
</evidence>
<name>A0A0H3BZH4_STRPZ</name>
<dbReference type="InterPro" id="IPR024704">
    <property type="entry name" value="SMC"/>
</dbReference>
<dbReference type="GO" id="GO:0030261">
    <property type="term" value="P:chromosome condensation"/>
    <property type="evidence" value="ECO:0007669"/>
    <property type="project" value="InterPro"/>
</dbReference>
<reference evidence="9 10" key="1">
    <citation type="journal article" date="2008" name="J. Bacteriol.">
        <title>Genome sequence of a nephritogenic and highly transformable M49 strain of Streptococcus pyogenes.</title>
        <authorList>
            <person name="McShan W.M."/>
            <person name="Ferretti J.J."/>
            <person name="Karasawa T."/>
            <person name="Suvorov A.N."/>
            <person name="Lin S."/>
            <person name="Qin B."/>
            <person name="Jia H."/>
            <person name="Kenton S."/>
            <person name="Najar F."/>
            <person name="Wu H."/>
            <person name="Scott J."/>
            <person name="Roe B.A."/>
            <person name="Savic D.J."/>
        </authorList>
    </citation>
    <scope>NUCLEOTIDE SEQUENCE [LARGE SCALE GENOMIC DNA]</scope>
    <source>
        <strain evidence="9 10">NZ131</strain>
    </source>
</reference>
<feature type="binding site" evidence="7">
    <location>
        <begin position="32"/>
        <end position="39"/>
    </location>
    <ligand>
        <name>ATP</name>
        <dbReference type="ChEBI" id="CHEBI:30616"/>
    </ligand>
</feature>
<dbReference type="GO" id="GO:0007059">
    <property type="term" value="P:chromosome segregation"/>
    <property type="evidence" value="ECO:0007669"/>
    <property type="project" value="UniProtKB-UniRule"/>
</dbReference>
<dbReference type="EMBL" id="CP000829">
    <property type="protein sequence ID" value="ACI60780.1"/>
    <property type="molecule type" value="Genomic_DNA"/>
</dbReference>
<dbReference type="CDD" id="cd03278">
    <property type="entry name" value="ABC_SMC_barmotin"/>
    <property type="match status" value="1"/>
</dbReference>
<feature type="coiled-coil region" evidence="7">
    <location>
        <begin position="248"/>
        <end position="345"/>
    </location>
</feature>
<dbReference type="AlphaFoldDB" id="A0A0H3BZH4"/>
<proteinExistence type="inferred from homology"/>